<dbReference type="HOGENOM" id="CLU_1260126_0_0_5"/>
<organism evidence="3 4">
    <name type="scientific">Oceanicola granulosus (strain ATCC BAA-861 / DSM 15982 / KCTC 12143 / HTCC2516)</name>
    <dbReference type="NCBI Taxonomy" id="314256"/>
    <lineage>
        <taxon>Bacteria</taxon>
        <taxon>Pseudomonadati</taxon>
        <taxon>Pseudomonadota</taxon>
        <taxon>Alphaproteobacteria</taxon>
        <taxon>Rhodobacterales</taxon>
        <taxon>Roseobacteraceae</taxon>
        <taxon>Oceanicola</taxon>
    </lineage>
</organism>
<dbReference type="EMBL" id="AAOT01000059">
    <property type="protein sequence ID" value="EAR49566.1"/>
    <property type="molecule type" value="Genomic_DNA"/>
</dbReference>
<dbReference type="Proteomes" id="UP000003635">
    <property type="component" value="Unassembled WGS sequence"/>
</dbReference>
<dbReference type="OrthoDB" id="102964at2"/>
<comment type="caution">
    <text evidence="3">The sequence shown here is derived from an EMBL/GenBank/DDBJ whole genome shotgun (WGS) entry which is preliminary data.</text>
</comment>
<evidence type="ECO:0000313" key="3">
    <source>
        <dbReference type="EMBL" id="EAR49566.1"/>
    </source>
</evidence>
<dbReference type="RefSeq" id="WP_007256276.1">
    <property type="nucleotide sequence ID" value="NZ_CH724108.1"/>
</dbReference>
<gene>
    <name evidence="3" type="ORF">OG2516_13801</name>
</gene>
<feature type="domain" description="SH3b" evidence="2">
    <location>
        <begin position="10"/>
        <end position="87"/>
    </location>
</feature>
<dbReference type="Pfam" id="PF08239">
    <property type="entry name" value="SH3_3"/>
    <property type="match status" value="1"/>
</dbReference>
<evidence type="ECO:0000313" key="4">
    <source>
        <dbReference type="Proteomes" id="UP000003635"/>
    </source>
</evidence>
<keyword evidence="1" id="KW-0732">Signal</keyword>
<evidence type="ECO:0000256" key="1">
    <source>
        <dbReference type="SAM" id="SignalP"/>
    </source>
</evidence>
<dbReference type="Pfam" id="PF06823">
    <property type="entry name" value="DUF1236"/>
    <property type="match status" value="1"/>
</dbReference>
<dbReference type="AlphaFoldDB" id="Q2CA79"/>
<protein>
    <recommendedName>
        <fullName evidence="2">SH3b domain-containing protein</fullName>
    </recommendedName>
</protein>
<dbReference type="Gene3D" id="2.30.30.40">
    <property type="entry name" value="SH3 Domains"/>
    <property type="match status" value="1"/>
</dbReference>
<name>Q2CA79_OCEGH</name>
<keyword evidence="4" id="KW-1185">Reference proteome</keyword>
<feature type="chain" id="PRO_5004207450" description="SH3b domain-containing protein" evidence="1">
    <location>
        <begin position="23"/>
        <end position="229"/>
    </location>
</feature>
<feature type="signal peptide" evidence="1">
    <location>
        <begin position="1"/>
        <end position="22"/>
    </location>
</feature>
<reference evidence="3 4" key="1">
    <citation type="journal article" date="2010" name="J. Bacteriol.">
        <title>Genome sequences of Oceanicola granulosus HTCC2516(T) and Oceanicola batsensis HTCC2597(TDelta).</title>
        <authorList>
            <person name="Thrash J.C."/>
            <person name="Cho J.C."/>
            <person name="Vergin K.L."/>
            <person name="Giovannoni S.J."/>
        </authorList>
    </citation>
    <scope>NUCLEOTIDE SEQUENCE [LARGE SCALE GENOMIC DNA]</scope>
    <source>
        <strain evidence="4">ATCC BAA-861 / DSM 15982 / KCTC 12143 / HTCC2516</strain>
    </source>
</reference>
<sequence>MKTRTLLTASAIALVTAAPVMAAPFEAGVITDLNIRSGPGPDFEVVGVIPEDGNVTVEGCLENGNWCEVTYDGTTGWSYDQYLAVEAEAEAEERVIVAQRPASVEVETLTYEREATDTEQSVGAGAGATLGALSAYALGGPAAGIVASGIFGAAAGAEATDEVEETVTYVRENPVETIYLDGEVVVGAAVPDSVTMYDLPQVDGYQYLTVNQVPVIVDAETGVIVRAIR</sequence>
<accession>Q2CA79</accession>
<dbReference type="eggNOG" id="COG4991">
    <property type="taxonomic scope" value="Bacteria"/>
</dbReference>
<dbReference type="InterPro" id="IPR009642">
    <property type="entry name" value="DUF1236"/>
</dbReference>
<dbReference type="InterPro" id="IPR003646">
    <property type="entry name" value="SH3-like_bac-type"/>
</dbReference>
<dbReference type="STRING" id="314256.OG2516_13801"/>
<dbReference type="PROSITE" id="PS51781">
    <property type="entry name" value="SH3B"/>
    <property type="match status" value="1"/>
</dbReference>
<evidence type="ECO:0000259" key="2">
    <source>
        <dbReference type="PROSITE" id="PS51781"/>
    </source>
</evidence>
<proteinExistence type="predicted"/>